<dbReference type="SUPFAM" id="SSF88659">
    <property type="entry name" value="Sigma3 and sigma4 domains of RNA polymerase sigma factors"/>
    <property type="match status" value="1"/>
</dbReference>
<name>A0A0D4ZYI6_9SPHN</name>
<evidence type="ECO:0000259" key="2">
    <source>
        <dbReference type="Pfam" id="PF08281"/>
    </source>
</evidence>
<dbReference type="InterPro" id="IPR013324">
    <property type="entry name" value="RNA_pol_sigma_r3/r4-like"/>
</dbReference>
<feature type="region of interest" description="Disordered" evidence="1">
    <location>
        <begin position="200"/>
        <end position="223"/>
    </location>
</feature>
<dbReference type="GO" id="GO:0006352">
    <property type="term" value="P:DNA-templated transcription initiation"/>
    <property type="evidence" value="ECO:0007669"/>
    <property type="project" value="InterPro"/>
</dbReference>
<sequence length="359" mass="41447">MYSYEEQWLAGMDGLPALPRILFRLHNFYDVEPAAMAEGLATDKTSIALCLAEARTMIHARCAFDVPERMPADAGGLAIAALERQLRRQHRDWAEQTLAESGYSGAILWPEPSEPIEADHDAVAALIVATLPSQLRRAVERSRRRGTATANLWRHIPLWRSIVRRRLDRVRREISYSGWRRFDEWLADRIAPDRHYPHGYPTPKVRRRPLPDEEGYHPAPDLNAAPLTERQKLMQARLANLPPLTHDAWLLFIRHGRTDEEIAERLGISARAARRRIDRAMRYVCGWRTSSLAFRLQFNIQRRWVWRRRQFSRRSQTEVLEENYPGRMPGRGETGVSEGNNNKGPTVFEVPEIADAQAR</sequence>
<feature type="domain" description="RNA polymerase sigma factor 70 region 4 type 2" evidence="2">
    <location>
        <begin position="234"/>
        <end position="282"/>
    </location>
</feature>
<evidence type="ECO:0000256" key="1">
    <source>
        <dbReference type="SAM" id="MobiDB-lite"/>
    </source>
</evidence>
<dbReference type="Gene3D" id="1.10.10.10">
    <property type="entry name" value="Winged helix-like DNA-binding domain superfamily/Winged helix DNA-binding domain"/>
    <property type="match status" value="1"/>
</dbReference>
<gene>
    <name evidence="3" type="ORF">plasmid201_144</name>
</gene>
<organism evidence="3">
    <name type="scientific">Sphingomonas sp. NS2</name>
    <dbReference type="NCBI Taxonomy" id="908605"/>
    <lineage>
        <taxon>Bacteria</taxon>
        <taxon>Pseudomonadati</taxon>
        <taxon>Pseudomonadota</taxon>
        <taxon>Alphaproteobacteria</taxon>
        <taxon>Sphingomonadales</taxon>
        <taxon>Sphingomonadaceae</taxon>
        <taxon>Sphingomonas</taxon>
    </lineage>
</organism>
<geneLocation type="plasmid" evidence="3">
    <name>201</name>
</geneLocation>
<dbReference type="Pfam" id="PF08281">
    <property type="entry name" value="Sigma70_r4_2"/>
    <property type="match status" value="1"/>
</dbReference>
<protein>
    <recommendedName>
        <fullName evidence="2">RNA polymerase sigma factor 70 region 4 type 2 domain-containing protein</fullName>
    </recommendedName>
</protein>
<dbReference type="GO" id="GO:0016987">
    <property type="term" value="F:sigma factor activity"/>
    <property type="evidence" value="ECO:0007669"/>
    <property type="project" value="InterPro"/>
</dbReference>
<keyword evidence="3" id="KW-0614">Plasmid</keyword>
<reference evidence="3" key="1">
    <citation type="submission" date="2014-06" db="EMBL/GenBank/DDBJ databases">
        <title>Molecular and ecological studies on carbamate pesticide degrading bacteria isolated from agricultural soils.</title>
        <authorList>
            <person name="Kim D.-U."/>
            <person name="Ka J.-O."/>
        </authorList>
    </citation>
    <scope>NUCLEOTIDE SEQUENCE</scope>
    <source>
        <strain evidence="3">NS2</strain>
        <plasmid evidence="3">201</plasmid>
    </source>
</reference>
<accession>A0A0D4ZYI6</accession>
<dbReference type="EMBL" id="KM017070">
    <property type="protein sequence ID" value="AJW29332.1"/>
    <property type="molecule type" value="Genomic_DNA"/>
</dbReference>
<proteinExistence type="predicted"/>
<dbReference type="InterPro" id="IPR013249">
    <property type="entry name" value="RNA_pol_sigma70_r4_t2"/>
</dbReference>
<feature type="region of interest" description="Disordered" evidence="1">
    <location>
        <begin position="323"/>
        <end position="359"/>
    </location>
</feature>
<dbReference type="AlphaFoldDB" id="A0A0D4ZYI6"/>
<dbReference type="InterPro" id="IPR036388">
    <property type="entry name" value="WH-like_DNA-bd_sf"/>
</dbReference>
<dbReference type="GO" id="GO:0003677">
    <property type="term" value="F:DNA binding"/>
    <property type="evidence" value="ECO:0007669"/>
    <property type="project" value="InterPro"/>
</dbReference>
<evidence type="ECO:0000313" key="3">
    <source>
        <dbReference type="EMBL" id="AJW29332.1"/>
    </source>
</evidence>